<dbReference type="InterPro" id="IPR013149">
    <property type="entry name" value="ADH-like_C"/>
</dbReference>
<reference evidence="4" key="2">
    <citation type="submission" date="2020-09" db="EMBL/GenBank/DDBJ databases">
        <authorList>
            <person name="Sun Q."/>
            <person name="Zhou Y."/>
        </authorList>
    </citation>
    <scope>NUCLEOTIDE SEQUENCE</scope>
    <source>
        <strain evidence="4">CGMCC 1.15320</strain>
    </source>
</reference>
<dbReference type="InterPro" id="IPR020843">
    <property type="entry name" value="ER"/>
</dbReference>
<dbReference type="InterPro" id="IPR036291">
    <property type="entry name" value="NAD(P)-bd_dom_sf"/>
</dbReference>
<evidence type="ECO:0000256" key="2">
    <source>
        <dbReference type="ARBA" id="ARBA00023002"/>
    </source>
</evidence>
<evidence type="ECO:0000313" key="5">
    <source>
        <dbReference type="Proteomes" id="UP000636264"/>
    </source>
</evidence>
<reference evidence="4" key="1">
    <citation type="journal article" date="2014" name="Int. J. Syst. Evol. Microbiol.">
        <title>Complete genome sequence of Corynebacterium casei LMG S-19264T (=DSM 44701T), isolated from a smear-ripened cheese.</title>
        <authorList>
            <consortium name="US DOE Joint Genome Institute (JGI-PGF)"/>
            <person name="Walter F."/>
            <person name="Albersmeier A."/>
            <person name="Kalinowski J."/>
            <person name="Ruckert C."/>
        </authorList>
    </citation>
    <scope>NUCLEOTIDE SEQUENCE</scope>
    <source>
        <strain evidence="4">CGMCC 1.15320</strain>
    </source>
</reference>
<dbReference type="Pfam" id="PF08240">
    <property type="entry name" value="ADH_N"/>
    <property type="match status" value="1"/>
</dbReference>
<dbReference type="CDD" id="cd05286">
    <property type="entry name" value="QOR2"/>
    <property type="match status" value="1"/>
</dbReference>
<comment type="caution">
    <text evidence="4">The sequence shown here is derived from an EMBL/GenBank/DDBJ whole genome shotgun (WGS) entry which is preliminary data.</text>
</comment>
<evidence type="ECO:0000313" key="4">
    <source>
        <dbReference type="EMBL" id="GGA53638.1"/>
    </source>
</evidence>
<dbReference type="Pfam" id="PF00107">
    <property type="entry name" value="ADH_zinc_N"/>
    <property type="match status" value="1"/>
</dbReference>
<dbReference type="Gene3D" id="3.90.180.10">
    <property type="entry name" value="Medium-chain alcohol dehydrogenases, catalytic domain"/>
    <property type="match status" value="1"/>
</dbReference>
<dbReference type="NCBIfam" id="NF008024">
    <property type="entry name" value="PRK10754.1"/>
    <property type="match status" value="1"/>
</dbReference>
<evidence type="ECO:0000256" key="1">
    <source>
        <dbReference type="ARBA" id="ARBA00022857"/>
    </source>
</evidence>
<dbReference type="FunFam" id="3.40.50.720:FF:000053">
    <property type="entry name" value="Quinone oxidoreductase 1"/>
    <property type="match status" value="1"/>
</dbReference>
<dbReference type="GO" id="GO:0003960">
    <property type="term" value="F:quinone reductase (NADPH) activity"/>
    <property type="evidence" value="ECO:0007669"/>
    <property type="project" value="InterPro"/>
</dbReference>
<organism evidence="4 5">
    <name type="scientific">Nitratireductor aestuarii</name>
    <dbReference type="NCBI Taxonomy" id="1735103"/>
    <lineage>
        <taxon>Bacteria</taxon>
        <taxon>Pseudomonadati</taxon>
        <taxon>Pseudomonadota</taxon>
        <taxon>Alphaproteobacteria</taxon>
        <taxon>Hyphomicrobiales</taxon>
        <taxon>Phyllobacteriaceae</taxon>
        <taxon>Nitratireductor</taxon>
    </lineage>
</organism>
<keyword evidence="5" id="KW-1185">Reference proteome</keyword>
<dbReference type="Gene3D" id="3.40.50.720">
    <property type="entry name" value="NAD(P)-binding Rossmann-like Domain"/>
    <property type="match status" value="1"/>
</dbReference>
<dbReference type="GO" id="GO:0035925">
    <property type="term" value="F:mRNA 3'-UTR AU-rich region binding"/>
    <property type="evidence" value="ECO:0007669"/>
    <property type="project" value="TreeGrafter"/>
</dbReference>
<dbReference type="SMART" id="SM00829">
    <property type="entry name" value="PKS_ER"/>
    <property type="match status" value="1"/>
</dbReference>
<dbReference type="GO" id="GO:0005829">
    <property type="term" value="C:cytosol"/>
    <property type="evidence" value="ECO:0007669"/>
    <property type="project" value="TreeGrafter"/>
</dbReference>
<dbReference type="Proteomes" id="UP000636264">
    <property type="component" value="Unassembled WGS sequence"/>
</dbReference>
<dbReference type="InterPro" id="IPR047618">
    <property type="entry name" value="QOR-like"/>
</dbReference>
<gene>
    <name evidence="4" type="ORF">GCM10011385_03900</name>
</gene>
<keyword evidence="2" id="KW-0560">Oxidoreductase</keyword>
<dbReference type="GO" id="GO:0070402">
    <property type="term" value="F:NADPH binding"/>
    <property type="evidence" value="ECO:0007669"/>
    <property type="project" value="TreeGrafter"/>
</dbReference>
<dbReference type="AlphaFoldDB" id="A0A916REY0"/>
<dbReference type="SUPFAM" id="SSF50129">
    <property type="entry name" value="GroES-like"/>
    <property type="match status" value="1"/>
</dbReference>
<dbReference type="PANTHER" id="PTHR48106">
    <property type="entry name" value="QUINONE OXIDOREDUCTASE PIG3-RELATED"/>
    <property type="match status" value="1"/>
</dbReference>
<evidence type="ECO:0000259" key="3">
    <source>
        <dbReference type="SMART" id="SM00829"/>
    </source>
</evidence>
<dbReference type="InterPro" id="IPR011032">
    <property type="entry name" value="GroES-like_sf"/>
</dbReference>
<accession>A0A916REY0</accession>
<feature type="domain" description="Enoyl reductase (ER)" evidence="3">
    <location>
        <begin position="11"/>
        <end position="322"/>
    </location>
</feature>
<name>A0A916REY0_9HYPH</name>
<dbReference type="EMBL" id="BMIF01000001">
    <property type="protein sequence ID" value="GGA53638.1"/>
    <property type="molecule type" value="Genomic_DNA"/>
</dbReference>
<sequence length="324" mass="34919">MVKAIRMTETGGPEVLQLVEVEQQKPGPGEVLIEQKAIGLNFIDIYMRSGLYPVNLPFTPGSEGAGVVLEVGEGVEIFKPGDRVAYCAGNGGAYSEQRVINAGKVVHVPDNISFEQAAAMILKGLTAWFLLRRTYRVQPGDTILYHAAAGGVGLLFGQWANHLGATVIGTAGSPEKMELAKAHGFHHVINYREENFVERVREITGGKMCNVVYDSVGKDTFPGSLDCLRPLGMFVSFGQSSGVVPPFSVSLLQQKGSLFVTRPVLFHYIADREALDTAAGELFDVVGKGIVKVVVNQQYKLADAGKAQDDLAQRRTSGTTILIP</sequence>
<protein>
    <submittedName>
        <fullName evidence="4">Quinone oxidoreductase</fullName>
    </submittedName>
</protein>
<dbReference type="SUPFAM" id="SSF51735">
    <property type="entry name" value="NAD(P)-binding Rossmann-fold domains"/>
    <property type="match status" value="1"/>
</dbReference>
<keyword evidence="1" id="KW-0521">NADP</keyword>
<proteinExistence type="predicted"/>
<dbReference type="InterPro" id="IPR013154">
    <property type="entry name" value="ADH-like_N"/>
</dbReference>
<dbReference type="RefSeq" id="WP_188719241.1">
    <property type="nucleotide sequence ID" value="NZ_BMIF01000001.1"/>
</dbReference>
<dbReference type="PANTHER" id="PTHR48106:SF13">
    <property type="entry name" value="QUINONE OXIDOREDUCTASE-RELATED"/>
    <property type="match status" value="1"/>
</dbReference>